<keyword evidence="4" id="KW-1185">Reference proteome</keyword>
<dbReference type="Pfam" id="PF13338">
    <property type="entry name" value="AbiEi_4"/>
    <property type="match status" value="1"/>
</dbReference>
<dbReference type="OrthoDB" id="2594539at2"/>
<sequence>MTSAYQPDADSTSNHCMNDLEYLLAQHHGVVSSAHLREAGLKHNDVRRLTQRGALTRLRNGWYGGDGANRLAVSAVRAGGVLSGPAALKLYGVWIPPRQPIHVRLRLLKNYVPHRSAHALMPFALPEARAVRLDRSVDRPASALLTSMLTCPRDTTIVLADSILNLNILNWSEVEMIAQRAGKRGADALKLVADSAQSGTETYFRLWLTRNRIKFRAQVRIPMVGRVDFLIGDRLVVEIDSRAHHEAPENHADDRRRDRFLTNMGYRHIRLTYAEVMYNLEEVGLDILALIRRDEHRGDPRTLRR</sequence>
<accession>A0A7J5B9B6</accession>
<dbReference type="InterPro" id="IPR007569">
    <property type="entry name" value="DUF559"/>
</dbReference>
<name>A0A7J5B9B6_9MICO</name>
<protein>
    <submittedName>
        <fullName evidence="3">DUF559 domain-containing protein</fullName>
    </submittedName>
</protein>
<dbReference type="InterPro" id="IPR047216">
    <property type="entry name" value="Endonuclease_DUF559_bact"/>
</dbReference>
<dbReference type="InterPro" id="IPR011335">
    <property type="entry name" value="Restrct_endonuc-II-like"/>
</dbReference>
<dbReference type="Pfam" id="PF04480">
    <property type="entry name" value="DUF559"/>
    <property type="match status" value="1"/>
</dbReference>
<proteinExistence type="predicted"/>
<feature type="domain" description="DUF559" evidence="1">
    <location>
        <begin position="212"/>
        <end position="291"/>
    </location>
</feature>
<dbReference type="PANTHER" id="PTHR38590:SF1">
    <property type="entry name" value="BLL0828 PROTEIN"/>
    <property type="match status" value="1"/>
</dbReference>
<dbReference type="AlphaFoldDB" id="A0A7J5B9B6"/>
<comment type="caution">
    <text evidence="3">The sequence shown here is derived from an EMBL/GenBank/DDBJ whole genome shotgun (WGS) entry which is preliminary data.</text>
</comment>
<evidence type="ECO:0000259" key="1">
    <source>
        <dbReference type="Pfam" id="PF04480"/>
    </source>
</evidence>
<dbReference type="InterPro" id="IPR025159">
    <property type="entry name" value="AbiEi_N"/>
</dbReference>
<dbReference type="Gene3D" id="3.40.960.10">
    <property type="entry name" value="VSR Endonuclease"/>
    <property type="match status" value="1"/>
</dbReference>
<reference evidence="3 4" key="1">
    <citation type="submission" date="2019-09" db="EMBL/GenBank/DDBJ databases">
        <title>Phylogeny of genus Pseudoclavibacter and closely related genus.</title>
        <authorList>
            <person name="Li Y."/>
        </authorList>
    </citation>
    <scope>NUCLEOTIDE SEQUENCE [LARGE SCALE GENOMIC DNA]</scope>
    <source>
        <strain evidence="3 4">KCTC 13959</strain>
    </source>
</reference>
<evidence type="ECO:0000313" key="4">
    <source>
        <dbReference type="Proteomes" id="UP000433493"/>
    </source>
</evidence>
<feature type="domain" description="AbiEi antitoxin N-terminal" evidence="2">
    <location>
        <begin position="19"/>
        <end position="59"/>
    </location>
</feature>
<gene>
    <name evidence="3" type="ORF">F8O05_09895</name>
</gene>
<evidence type="ECO:0000313" key="3">
    <source>
        <dbReference type="EMBL" id="KAB1642132.1"/>
    </source>
</evidence>
<organism evidence="3 4">
    <name type="scientific">Gulosibacter chungangensis</name>
    <dbReference type="NCBI Taxonomy" id="979746"/>
    <lineage>
        <taxon>Bacteria</taxon>
        <taxon>Bacillati</taxon>
        <taxon>Actinomycetota</taxon>
        <taxon>Actinomycetes</taxon>
        <taxon>Micrococcales</taxon>
        <taxon>Microbacteriaceae</taxon>
        <taxon>Gulosibacter</taxon>
    </lineage>
</organism>
<dbReference type="PANTHER" id="PTHR38590">
    <property type="entry name" value="BLL0828 PROTEIN"/>
    <property type="match status" value="1"/>
</dbReference>
<evidence type="ECO:0000259" key="2">
    <source>
        <dbReference type="Pfam" id="PF13338"/>
    </source>
</evidence>
<dbReference type="EMBL" id="WBKB01000006">
    <property type="protein sequence ID" value="KAB1642132.1"/>
    <property type="molecule type" value="Genomic_DNA"/>
</dbReference>
<dbReference type="SUPFAM" id="SSF52980">
    <property type="entry name" value="Restriction endonuclease-like"/>
    <property type="match status" value="1"/>
</dbReference>
<dbReference type="Proteomes" id="UP000433493">
    <property type="component" value="Unassembled WGS sequence"/>
</dbReference>